<dbReference type="Pfam" id="PF05402">
    <property type="entry name" value="PqqD"/>
    <property type="match status" value="1"/>
</dbReference>
<dbReference type="EMBL" id="BLJE01000004">
    <property type="protein sequence ID" value="GFE66356.1"/>
    <property type="molecule type" value="Genomic_DNA"/>
</dbReference>
<comment type="caution">
    <text evidence="4">The sequence shown here is derived from an EMBL/GenBank/DDBJ whole genome shotgun (WGS) entry which is preliminary data.</text>
</comment>
<evidence type="ECO:0000313" key="5">
    <source>
        <dbReference type="Proteomes" id="UP000436822"/>
    </source>
</evidence>
<keyword evidence="5" id="KW-1185">Reference proteome</keyword>
<organism evidence="4 5">
    <name type="scientific">Litoreibacter roseus</name>
    <dbReference type="NCBI Taxonomy" id="2601869"/>
    <lineage>
        <taxon>Bacteria</taxon>
        <taxon>Pseudomonadati</taxon>
        <taxon>Pseudomonadota</taxon>
        <taxon>Alphaproteobacteria</taxon>
        <taxon>Rhodobacterales</taxon>
        <taxon>Roseobacteraceae</taxon>
        <taxon>Litoreibacter</taxon>
    </lineage>
</organism>
<name>A0A6N6JJA0_9RHOB</name>
<dbReference type="Gene3D" id="1.10.10.1150">
    <property type="entry name" value="Coenzyme PQQ synthesis protein D (PqqD)"/>
    <property type="match status" value="1"/>
</dbReference>
<dbReference type="GO" id="GO:0018189">
    <property type="term" value="P:pyrroloquinoline quinone biosynthetic process"/>
    <property type="evidence" value="ECO:0007669"/>
    <property type="project" value="UniProtKB-UniPathway"/>
</dbReference>
<evidence type="ECO:0000256" key="3">
    <source>
        <dbReference type="ARBA" id="ARBA00022905"/>
    </source>
</evidence>
<dbReference type="UniPathway" id="UPA00539"/>
<dbReference type="RefSeq" id="WP_159809314.1">
    <property type="nucleotide sequence ID" value="NZ_BLJE01000004.1"/>
</dbReference>
<dbReference type="OrthoDB" id="7995890at2"/>
<comment type="pathway">
    <text evidence="1">Cofactor biosynthesis; pyrroloquinoline quinone biosynthesis.</text>
</comment>
<evidence type="ECO:0000256" key="2">
    <source>
        <dbReference type="ARBA" id="ARBA00011741"/>
    </source>
</evidence>
<gene>
    <name evidence="4" type="primary">pqqD</name>
    <name evidence="4" type="ORF">KIN_34300</name>
</gene>
<accession>A0A6N6JJA0</accession>
<dbReference type="GO" id="GO:0048038">
    <property type="term" value="F:quinone binding"/>
    <property type="evidence" value="ECO:0007669"/>
    <property type="project" value="InterPro"/>
</dbReference>
<dbReference type="Proteomes" id="UP000436822">
    <property type="component" value="Unassembled WGS sequence"/>
</dbReference>
<reference evidence="4 5" key="1">
    <citation type="submission" date="2019-12" db="EMBL/GenBank/DDBJ databases">
        <title>Litoreibacter badius sp. nov., a novel bacteriochlorophyll a-containing bacterium in the genus Litoreibacter.</title>
        <authorList>
            <person name="Kanamuro M."/>
            <person name="Takabe Y."/>
            <person name="Mori K."/>
            <person name="Takaichi S."/>
            <person name="Hanada S."/>
        </authorList>
    </citation>
    <scope>NUCLEOTIDE SEQUENCE [LARGE SCALE GENOMIC DNA]</scope>
    <source>
        <strain evidence="4 5">K6</strain>
    </source>
</reference>
<dbReference type="InterPro" id="IPR008792">
    <property type="entry name" value="PQQD"/>
</dbReference>
<protein>
    <submittedName>
        <fullName evidence="4">Coenzyme PQQ synthesis protein D</fullName>
    </submittedName>
</protein>
<comment type="subunit">
    <text evidence="2">Monomer. Interacts with PqqE.</text>
</comment>
<dbReference type="InterPro" id="IPR022479">
    <property type="entry name" value="PqqD_bac"/>
</dbReference>
<proteinExistence type="predicted"/>
<evidence type="ECO:0000256" key="1">
    <source>
        <dbReference type="ARBA" id="ARBA00004886"/>
    </source>
</evidence>
<dbReference type="AlphaFoldDB" id="A0A6N6JJA0"/>
<sequence>MTLEANDVPVMPRGVRLHFDKVRDRWVLLAPERTISLDEIALAIHREIDGIRNFEAIVARLAETYEAPTAEIAEDVSAYIAGLADRRFLDIAR</sequence>
<evidence type="ECO:0000313" key="4">
    <source>
        <dbReference type="EMBL" id="GFE66356.1"/>
    </source>
</evidence>
<dbReference type="InterPro" id="IPR041881">
    <property type="entry name" value="PqqD_sf"/>
</dbReference>
<dbReference type="NCBIfam" id="TIGR03859">
    <property type="entry name" value="PQQ_PqqD"/>
    <property type="match status" value="1"/>
</dbReference>
<keyword evidence="3" id="KW-0884">PQQ biosynthesis</keyword>